<dbReference type="EMBL" id="CAJOBE010002404">
    <property type="protein sequence ID" value="CAF3820174.1"/>
    <property type="molecule type" value="Genomic_DNA"/>
</dbReference>
<dbReference type="PANTHER" id="PTHR45969">
    <property type="entry name" value="RING ZINC FINGER PROTEIN-RELATED"/>
    <property type="match status" value="1"/>
</dbReference>
<protein>
    <recommendedName>
        <fullName evidence="5">RING-type domain-containing protein</fullName>
    </recommendedName>
</protein>
<keyword evidence="2 4" id="KW-0863">Zinc-finger</keyword>
<evidence type="ECO:0000313" key="8">
    <source>
        <dbReference type="Proteomes" id="UP000663874"/>
    </source>
</evidence>
<evidence type="ECO:0000256" key="2">
    <source>
        <dbReference type="ARBA" id="ARBA00022771"/>
    </source>
</evidence>
<dbReference type="PROSITE" id="PS50089">
    <property type="entry name" value="ZF_RING_2"/>
    <property type="match status" value="1"/>
</dbReference>
<dbReference type="InterPro" id="IPR001841">
    <property type="entry name" value="Znf_RING"/>
</dbReference>
<comment type="caution">
    <text evidence="7">The sequence shown here is derived from an EMBL/GenBank/DDBJ whole genome shotgun (WGS) entry which is preliminary data.</text>
</comment>
<evidence type="ECO:0000256" key="3">
    <source>
        <dbReference type="ARBA" id="ARBA00022833"/>
    </source>
</evidence>
<dbReference type="GO" id="GO:0008270">
    <property type="term" value="F:zinc ion binding"/>
    <property type="evidence" value="ECO:0007669"/>
    <property type="project" value="UniProtKB-KW"/>
</dbReference>
<name>A0A819CJ07_9BILA</name>
<keyword evidence="3" id="KW-0862">Zinc</keyword>
<dbReference type="Pfam" id="PF13639">
    <property type="entry name" value="zf-RING_2"/>
    <property type="match status" value="1"/>
</dbReference>
<dbReference type="EMBL" id="CAJNOU010002828">
    <property type="protein sequence ID" value="CAF1352204.1"/>
    <property type="molecule type" value="Genomic_DNA"/>
</dbReference>
<sequence length="176" mass="20540">MTNKQQAEIRSLHTLATPWRIIDPGLWLEGRCLTTNGRCSVHKEMVIGNLEMGEFTISRMYTFKCPICKNSVRAERFGLNRCQWRIMNTSRWTNVTDMYQIYNLNRLPIHIETRSLNKDIEFQSECSICLSSMDQKSTCSILPCQHIFHTECIHGWIDSEGQTSVQCPMCRKPIFE</sequence>
<dbReference type="Gene3D" id="3.30.40.10">
    <property type="entry name" value="Zinc/RING finger domain, C3HC4 (zinc finger)"/>
    <property type="match status" value="1"/>
</dbReference>
<gene>
    <name evidence="7" type="ORF">FNK824_LOCUS16110</name>
    <name evidence="6" type="ORF">SEV965_LOCUS28924</name>
</gene>
<evidence type="ECO:0000313" key="6">
    <source>
        <dbReference type="EMBL" id="CAF1352204.1"/>
    </source>
</evidence>
<dbReference type="SUPFAM" id="SSF57850">
    <property type="entry name" value="RING/U-box"/>
    <property type="match status" value="1"/>
</dbReference>
<accession>A0A819CJ07</accession>
<evidence type="ECO:0000313" key="7">
    <source>
        <dbReference type="EMBL" id="CAF3820174.1"/>
    </source>
</evidence>
<evidence type="ECO:0000256" key="4">
    <source>
        <dbReference type="PROSITE-ProRule" id="PRU00175"/>
    </source>
</evidence>
<proteinExistence type="predicted"/>
<reference evidence="7" key="1">
    <citation type="submission" date="2021-02" db="EMBL/GenBank/DDBJ databases">
        <authorList>
            <person name="Nowell W R."/>
        </authorList>
    </citation>
    <scope>NUCLEOTIDE SEQUENCE</scope>
</reference>
<dbReference type="SMART" id="SM00184">
    <property type="entry name" value="RING"/>
    <property type="match status" value="1"/>
</dbReference>
<feature type="domain" description="RING-type" evidence="5">
    <location>
        <begin position="126"/>
        <end position="171"/>
    </location>
</feature>
<dbReference type="Proteomes" id="UP000663874">
    <property type="component" value="Unassembled WGS sequence"/>
</dbReference>
<evidence type="ECO:0000259" key="5">
    <source>
        <dbReference type="PROSITE" id="PS50089"/>
    </source>
</evidence>
<dbReference type="Proteomes" id="UP000663889">
    <property type="component" value="Unassembled WGS sequence"/>
</dbReference>
<keyword evidence="1" id="KW-0479">Metal-binding</keyword>
<evidence type="ECO:0000256" key="1">
    <source>
        <dbReference type="ARBA" id="ARBA00022723"/>
    </source>
</evidence>
<dbReference type="InterPro" id="IPR013083">
    <property type="entry name" value="Znf_RING/FYVE/PHD"/>
</dbReference>
<organism evidence="7 8">
    <name type="scientific">Rotaria sordida</name>
    <dbReference type="NCBI Taxonomy" id="392033"/>
    <lineage>
        <taxon>Eukaryota</taxon>
        <taxon>Metazoa</taxon>
        <taxon>Spiralia</taxon>
        <taxon>Gnathifera</taxon>
        <taxon>Rotifera</taxon>
        <taxon>Eurotatoria</taxon>
        <taxon>Bdelloidea</taxon>
        <taxon>Philodinida</taxon>
        <taxon>Philodinidae</taxon>
        <taxon>Rotaria</taxon>
    </lineage>
</organism>
<dbReference type="AlphaFoldDB" id="A0A819CJ07"/>